<sequence length="66" mass="7775">MHIATYVKLEVLKCYKMILKSYYIANAVDDKHIIESTDRHKLPLLEYADFTLFGNKDGVLIKILMW</sequence>
<proteinExistence type="predicted"/>
<name>A0A1B0GEL9_GLOMM</name>
<reference evidence="1" key="1">
    <citation type="submission" date="2020-05" db="UniProtKB">
        <authorList>
            <consortium name="EnsemblMetazoa"/>
        </authorList>
    </citation>
    <scope>IDENTIFICATION</scope>
    <source>
        <strain evidence="1">Yale</strain>
    </source>
</reference>
<accession>A0A1B0GEL9</accession>
<evidence type="ECO:0000313" key="2">
    <source>
        <dbReference type="Proteomes" id="UP000092444"/>
    </source>
</evidence>
<protein>
    <submittedName>
        <fullName evidence="1">Uncharacterized protein</fullName>
    </submittedName>
</protein>
<keyword evidence="2" id="KW-1185">Reference proteome</keyword>
<dbReference type="VEuPathDB" id="VectorBase:GMOY011742"/>
<organism evidence="1 2">
    <name type="scientific">Glossina morsitans morsitans</name>
    <name type="common">Savannah tsetse fly</name>
    <dbReference type="NCBI Taxonomy" id="37546"/>
    <lineage>
        <taxon>Eukaryota</taxon>
        <taxon>Metazoa</taxon>
        <taxon>Ecdysozoa</taxon>
        <taxon>Arthropoda</taxon>
        <taxon>Hexapoda</taxon>
        <taxon>Insecta</taxon>
        <taxon>Pterygota</taxon>
        <taxon>Neoptera</taxon>
        <taxon>Endopterygota</taxon>
        <taxon>Diptera</taxon>
        <taxon>Brachycera</taxon>
        <taxon>Muscomorpha</taxon>
        <taxon>Hippoboscoidea</taxon>
        <taxon>Glossinidae</taxon>
        <taxon>Glossina</taxon>
    </lineage>
</organism>
<dbReference type="Proteomes" id="UP000092444">
    <property type="component" value="Unassembled WGS sequence"/>
</dbReference>
<dbReference type="EnsemblMetazoa" id="GMOY011742-RA">
    <property type="protein sequence ID" value="GMOY011742-PA"/>
    <property type="gene ID" value="GMOY011742"/>
</dbReference>
<evidence type="ECO:0000313" key="1">
    <source>
        <dbReference type="EnsemblMetazoa" id="GMOY011742-PA"/>
    </source>
</evidence>
<dbReference type="EMBL" id="CCAG010012377">
    <property type="status" value="NOT_ANNOTATED_CDS"/>
    <property type="molecule type" value="Genomic_DNA"/>
</dbReference>
<dbReference type="AlphaFoldDB" id="A0A1B0GEL9"/>